<dbReference type="Proteomes" id="UP000789920">
    <property type="component" value="Unassembled WGS sequence"/>
</dbReference>
<organism evidence="1 2">
    <name type="scientific">Racocetra persica</name>
    <dbReference type="NCBI Taxonomy" id="160502"/>
    <lineage>
        <taxon>Eukaryota</taxon>
        <taxon>Fungi</taxon>
        <taxon>Fungi incertae sedis</taxon>
        <taxon>Mucoromycota</taxon>
        <taxon>Glomeromycotina</taxon>
        <taxon>Glomeromycetes</taxon>
        <taxon>Diversisporales</taxon>
        <taxon>Gigasporaceae</taxon>
        <taxon>Racocetra</taxon>
    </lineage>
</organism>
<feature type="non-terminal residue" evidence="1">
    <location>
        <position position="76"/>
    </location>
</feature>
<sequence length="76" mass="8804">KRIAKQEDSDKDDEYLNELVAYHPYLTKIKKTKYFISLDPRGYLPDTFTSQVSENNKADIARLVDTHPNLASTIKM</sequence>
<keyword evidence="2" id="KW-1185">Reference proteome</keyword>
<gene>
    <name evidence="1" type="ORF">RPERSI_LOCUS31089</name>
</gene>
<name>A0ACA9SI89_9GLOM</name>
<dbReference type="EMBL" id="CAJVQC010123904">
    <property type="protein sequence ID" value="CAG8839540.1"/>
    <property type="molecule type" value="Genomic_DNA"/>
</dbReference>
<comment type="caution">
    <text evidence="1">The sequence shown here is derived from an EMBL/GenBank/DDBJ whole genome shotgun (WGS) entry which is preliminary data.</text>
</comment>
<protein>
    <submittedName>
        <fullName evidence="1">11678_t:CDS:1</fullName>
    </submittedName>
</protein>
<feature type="non-terminal residue" evidence="1">
    <location>
        <position position="1"/>
    </location>
</feature>
<accession>A0ACA9SI89</accession>
<evidence type="ECO:0000313" key="2">
    <source>
        <dbReference type="Proteomes" id="UP000789920"/>
    </source>
</evidence>
<evidence type="ECO:0000313" key="1">
    <source>
        <dbReference type="EMBL" id="CAG8839540.1"/>
    </source>
</evidence>
<reference evidence="1" key="1">
    <citation type="submission" date="2021-06" db="EMBL/GenBank/DDBJ databases">
        <authorList>
            <person name="Kallberg Y."/>
            <person name="Tangrot J."/>
            <person name="Rosling A."/>
        </authorList>
    </citation>
    <scope>NUCLEOTIDE SEQUENCE</scope>
    <source>
        <strain evidence="1">MA461A</strain>
    </source>
</reference>
<proteinExistence type="predicted"/>